<dbReference type="Pfam" id="PF00386">
    <property type="entry name" value="C1q"/>
    <property type="match status" value="1"/>
</dbReference>
<dbReference type="SMART" id="SM00110">
    <property type="entry name" value="C1Q"/>
    <property type="match status" value="1"/>
</dbReference>
<sequence length="142" mass="15371">MIMFYFMVDKVMFTAVAAQGGNFGPFPTNRTLKFDTIITNVGGGYDNTSGEFTAPLTGVYYFTFSYEAKEDNKSGLSLMKNSSVIVKGADNNKKGEYLTDNGGNSAILQLQSGDKVSVQLPANHCVWTADNTTSFSGFLIAK</sequence>
<evidence type="ECO:0000256" key="3">
    <source>
        <dbReference type="ARBA" id="ARBA00022530"/>
    </source>
</evidence>
<keyword evidence="7" id="KW-1185">Reference proteome</keyword>
<feature type="domain" description="C1q" evidence="5">
    <location>
        <begin position="6"/>
        <end position="142"/>
    </location>
</feature>
<dbReference type="AlphaFoldDB" id="A0A671VVK4"/>
<organism evidence="6 7">
    <name type="scientific">Sparus aurata</name>
    <name type="common">Gilthead sea bream</name>
    <dbReference type="NCBI Taxonomy" id="8175"/>
    <lineage>
        <taxon>Eukaryota</taxon>
        <taxon>Metazoa</taxon>
        <taxon>Chordata</taxon>
        <taxon>Craniata</taxon>
        <taxon>Vertebrata</taxon>
        <taxon>Euteleostomi</taxon>
        <taxon>Actinopterygii</taxon>
        <taxon>Neopterygii</taxon>
        <taxon>Teleostei</taxon>
        <taxon>Neoteleostei</taxon>
        <taxon>Acanthomorphata</taxon>
        <taxon>Eupercaria</taxon>
        <taxon>Spariformes</taxon>
        <taxon>Sparidae</taxon>
        <taxon>Sparus</taxon>
    </lineage>
</organism>
<dbReference type="GeneTree" id="ENSGT00940000163520"/>
<evidence type="ECO:0000256" key="2">
    <source>
        <dbReference type="ARBA" id="ARBA00022525"/>
    </source>
</evidence>
<dbReference type="InterPro" id="IPR001073">
    <property type="entry name" value="C1q_dom"/>
</dbReference>
<reference evidence="6" key="1">
    <citation type="submission" date="2021-04" db="EMBL/GenBank/DDBJ databases">
        <authorList>
            <consortium name="Wellcome Sanger Institute Data Sharing"/>
        </authorList>
    </citation>
    <scope>NUCLEOTIDE SEQUENCE [LARGE SCALE GENOMIC DNA]</scope>
</reference>
<dbReference type="PROSITE" id="PS50871">
    <property type="entry name" value="C1Q"/>
    <property type="match status" value="1"/>
</dbReference>
<name>A0A671VVK4_SPAAU</name>
<dbReference type="PANTHER" id="PTHR15427:SF50">
    <property type="entry name" value="COMPLEMENT C1Q TUMOR NECROSIS FACTOR-RELATED PROTEIN 2-LIKE"/>
    <property type="match status" value="1"/>
</dbReference>
<proteinExistence type="predicted"/>
<keyword evidence="4" id="KW-0732">Signal</keyword>
<keyword evidence="3" id="KW-0272">Extracellular matrix</keyword>
<dbReference type="Gene3D" id="2.60.120.40">
    <property type="match status" value="1"/>
</dbReference>
<dbReference type="InParanoid" id="A0A671VVK4"/>
<evidence type="ECO:0000259" key="5">
    <source>
        <dbReference type="PROSITE" id="PS50871"/>
    </source>
</evidence>
<dbReference type="InterPro" id="IPR008983">
    <property type="entry name" value="Tumour_necrosis_fac-like_dom"/>
</dbReference>
<dbReference type="SUPFAM" id="SSF49842">
    <property type="entry name" value="TNF-like"/>
    <property type="match status" value="1"/>
</dbReference>
<keyword evidence="2" id="KW-0964">Secreted</keyword>
<reference evidence="6" key="3">
    <citation type="submission" date="2025-09" db="UniProtKB">
        <authorList>
            <consortium name="Ensembl"/>
        </authorList>
    </citation>
    <scope>IDENTIFICATION</scope>
</reference>
<feature type="chain" id="PRO_5025337829" evidence="4">
    <location>
        <begin position="19"/>
        <end position="142"/>
    </location>
</feature>
<reference evidence="6" key="2">
    <citation type="submission" date="2025-08" db="UniProtKB">
        <authorList>
            <consortium name="Ensembl"/>
        </authorList>
    </citation>
    <scope>IDENTIFICATION</scope>
</reference>
<accession>A0A671VVK4</accession>
<evidence type="ECO:0000256" key="4">
    <source>
        <dbReference type="SAM" id="SignalP"/>
    </source>
</evidence>
<evidence type="ECO:0000313" key="6">
    <source>
        <dbReference type="Ensembl" id="ENSSAUP00010030314.1"/>
    </source>
</evidence>
<evidence type="ECO:0000313" key="7">
    <source>
        <dbReference type="Proteomes" id="UP000472265"/>
    </source>
</evidence>
<dbReference type="InterPro" id="IPR050392">
    <property type="entry name" value="Collagen/C1q_domain"/>
</dbReference>
<feature type="signal peptide" evidence="4">
    <location>
        <begin position="1"/>
        <end position="18"/>
    </location>
</feature>
<dbReference type="Proteomes" id="UP000472265">
    <property type="component" value="Chromosome 10"/>
</dbReference>
<gene>
    <name evidence="6" type="primary">LOC115589600</name>
</gene>
<dbReference type="OMA" id="MIMFYFM"/>
<dbReference type="PRINTS" id="PR00007">
    <property type="entry name" value="COMPLEMNTC1Q"/>
</dbReference>
<evidence type="ECO:0000256" key="1">
    <source>
        <dbReference type="ARBA" id="ARBA00004498"/>
    </source>
</evidence>
<comment type="subcellular location">
    <subcellularLocation>
        <location evidence="1">Secreted</location>
        <location evidence="1">Extracellular space</location>
        <location evidence="1">Extracellular matrix</location>
    </subcellularLocation>
</comment>
<dbReference type="Ensembl" id="ENSSAUT00010031952.1">
    <property type="protein sequence ID" value="ENSSAUP00010030314.1"/>
    <property type="gene ID" value="ENSSAUG00010012994.1"/>
</dbReference>
<protein>
    <submittedName>
        <fullName evidence="6">Complement C1q-like protein 4</fullName>
    </submittedName>
</protein>
<dbReference type="PANTHER" id="PTHR15427">
    <property type="entry name" value="EMILIN ELASTIN MICROFIBRIL INTERFACE-LOCATED PROTEIN ELASTIN MICROFIBRIL INTERFACER"/>
    <property type="match status" value="1"/>
</dbReference>